<keyword evidence="3" id="KW-1003">Cell membrane</keyword>
<dbReference type="PANTHER" id="PTHR33778">
    <property type="entry name" value="PROTEIN MGTC"/>
    <property type="match status" value="1"/>
</dbReference>
<evidence type="ECO:0000313" key="9">
    <source>
        <dbReference type="EMBL" id="HIZ09470.1"/>
    </source>
</evidence>
<feature type="transmembrane region" description="Helical" evidence="7">
    <location>
        <begin position="6"/>
        <end position="24"/>
    </location>
</feature>
<organism evidence="9 10">
    <name type="scientific">Candidatus Borkfalkia avicola</name>
    <dbReference type="NCBI Taxonomy" id="2838503"/>
    <lineage>
        <taxon>Bacteria</taxon>
        <taxon>Bacillati</taxon>
        <taxon>Bacillota</taxon>
        <taxon>Clostridia</taxon>
        <taxon>Christensenellales</taxon>
        <taxon>Christensenellaceae</taxon>
        <taxon>Candidatus Borkfalkia</taxon>
    </lineage>
</organism>
<comment type="similarity">
    <text evidence="2">Belongs to the MgtC/SapB family.</text>
</comment>
<reference evidence="9" key="1">
    <citation type="journal article" date="2021" name="PeerJ">
        <title>Extensive microbial diversity within the chicken gut microbiome revealed by metagenomics and culture.</title>
        <authorList>
            <person name="Gilroy R."/>
            <person name="Ravi A."/>
            <person name="Getino M."/>
            <person name="Pursley I."/>
            <person name="Horton D.L."/>
            <person name="Alikhan N.F."/>
            <person name="Baker D."/>
            <person name="Gharbi K."/>
            <person name="Hall N."/>
            <person name="Watson M."/>
            <person name="Adriaenssens E.M."/>
            <person name="Foster-Nyarko E."/>
            <person name="Jarju S."/>
            <person name="Secka A."/>
            <person name="Antonio M."/>
            <person name="Oren A."/>
            <person name="Chaudhuri R.R."/>
            <person name="La Ragione R."/>
            <person name="Hildebrand F."/>
            <person name="Pallen M.J."/>
        </authorList>
    </citation>
    <scope>NUCLEOTIDE SEQUENCE</scope>
    <source>
        <strain evidence="9">CHK192-19661</strain>
    </source>
</reference>
<dbReference type="Pfam" id="PF02308">
    <property type="entry name" value="MgtC"/>
    <property type="match status" value="1"/>
</dbReference>
<protein>
    <submittedName>
        <fullName evidence="9">MgtC/SapB family protein</fullName>
    </submittedName>
</protein>
<feature type="transmembrane region" description="Helical" evidence="7">
    <location>
        <begin position="66"/>
        <end position="84"/>
    </location>
</feature>
<reference evidence="9" key="2">
    <citation type="submission" date="2021-04" db="EMBL/GenBank/DDBJ databases">
        <authorList>
            <person name="Gilroy R."/>
        </authorList>
    </citation>
    <scope>NUCLEOTIDE SEQUENCE</scope>
    <source>
        <strain evidence="9">CHK192-19661</strain>
    </source>
</reference>
<evidence type="ECO:0000256" key="3">
    <source>
        <dbReference type="ARBA" id="ARBA00022475"/>
    </source>
</evidence>
<evidence type="ECO:0000256" key="6">
    <source>
        <dbReference type="ARBA" id="ARBA00023136"/>
    </source>
</evidence>
<accession>A0A9D2D6Q8</accession>
<evidence type="ECO:0000256" key="1">
    <source>
        <dbReference type="ARBA" id="ARBA00004651"/>
    </source>
</evidence>
<sequence length="216" mass="23448">MKEELIYLLRIVYAVALGFAIGFERKLRFKEAGIRTHTIVCAGSALIMVVSKYAFSDVNGYDGSRVAAQIVSGIGFLGAGMIIYRREAVHGLTTAAGVWATAGVGMAAGGGLYIVAAGSAAVLIAVQCVLHLKCRLFTTKKYERIRVCFEEGEGNAEKVTKLFGVERFDRFSVKRSGEKVICTGTVTVEKDISAKRLNGVMSEFPFIRSVERCDDE</sequence>
<dbReference type="GO" id="GO:0005886">
    <property type="term" value="C:plasma membrane"/>
    <property type="evidence" value="ECO:0007669"/>
    <property type="project" value="UniProtKB-SubCell"/>
</dbReference>
<dbReference type="EMBL" id="DXCF01000017">
    <property type="protein sequence ID" value="HIZ09470.1"/>
    <property type="molecule type" value="Genomic_DNA"/>
</dbReference>
<evidence type="ECO:0000256" key="2">
    <source>
        <dbReference type="ARBA" id="ARBA00009298"/>
    </source>
</evidence>
<dbReference type="PANTHER" id="PTHR33778:SF1">
    <property type="entry name" value="MAGNESIUM TRANSPORTER YHID-RELATED"/>
    <property type="match status" value="1"/>
</dbReference>
<evidence type="ECO:0000259" key="8">
    <source>
        <dbReference type="Pfam" id="PF02308"/>
    </source>
</evidence>
<keyword evidence="5 7" id="KW-1133">Transmembrane helix</keyword>
<comment type="caution">
    <text evidence="9">The sequence shown here is derived from an EMBL/GenBank/DDBJ whole genome shotgun (WGS) entry which is preliminary data.</text>
</comment>
<gene>
    <name evidence="9" type="ORF">H9726_03170</name>
</gene>
<comment type="subcellular location">
    <subcellularLocation>
        <location evidence="1">Cell membrane</location>
        <topology evidence="1">Multi-pass membrane protein</topology>
    </subcellularLocation>
</comment>
<evidence type="ECO:0000256" key="5">
    <source>
        <dbReference type="ARBA" id="ARBA00022989"/>
    </source>
</evidence>
<dbReference type="PRINTS" id="PR01837">
    <property type="entry name" value="MGTCSAPBPROT"/>
</dbReference>
<proteinExistence type="inferred from homology"/>
<dbReference type="AlphaFoldDB" id="A0A9D2D6Q8"/>
<feature type="transmembrane region" description="Helical" evidence="7">
    <location>
        <begin position="114"/>
        <end position="132"/>
    </location>
</feature>
<dbReference type="InterPro" id="IPR049177">
    <property type="entry name" value="MgtC_SapB_SrpB_YhiD_N"/>
</dbReference>
<evidence type="ECO:0000313" key="10">
    <source>
        <dbReference type="Proteomes" id="UP000824025"/>
    </source>
</evidence>
<evidence type="ECO:0000256" key="7">
    <source>
        <dbReference type="SAM" id="Phobius"/>
    </source>
</evidence>
<name>A0A9D2D6Q8_9FIRM</name>
<keyword evidence="4 7" id="KW-0812">Transmembrane</keyword>
<evidence type="ECO:0000256" key="4">
    <source>
        <dbReference type="ARBA" id="ARBA00022692"/>
    </source>
</evidence>
<keyword evidence="6 7" id="KW-0472">Membrane</keyword>
<feature type="domain" description="MgtC/SapB/SrpB/YhiD N-terminal" evidence="8">
    <location>
        <begin position="12"/>
        <end position="130"/>
    </location>
</feature>
<dbReference type="Proteomes" id="UP000824025">
    <property type="component" value="Unassembled WGS sequence"/>
</dbReference>
<feature type="transmembrane region" description="Helical" evidence="7">
    <location>
        <begin position="36"/>
        <end position="54"/>
    </location>
</feature>
<dbReference type="InterPro" id="IPR003416">
    <property type="entry name" value="MgtC/SapB/SrpB/YhiD_fam"/>
</dbReference>